<dbReference type="Pfam" id="PF14090">
    <property type="entry name" value="HTH_39"/>
    <property type="match status" value="1"/>
</dbReference>
<evidence type="ECO:0000313" key="2">
    <source>
        <dbReference type="EMBL" id="CAB5217814.1"/>
    </source>
</evidence>
<gene>
    <name evidence="2" type="ORF">UFOVP208_16</name>
</gene>
<proteinExistence type="predicted"/>
<dbReference type="EMBL" id="LR798248">
    <property type="protein sequence ID" value="CAB5217814.1"/>
    <property type="molecule type" value="Genomic_DNA"/>
</dbReference>
<reference evidence="2" key="1">
    <citation type="submission" date="2020-05" db="EMBL/GenBank/DDBJ databases">
        <authorList>
            <person name="Chiriac C."/>
            <person name="Salcher M."/>
            <person name="Ghai R."/>
            <person name="Kavagutti S V."/>
        </authorList>
    </citation>
    <scope>NUCLEOTIDE SEQUENCE</scope>
</reference>
<organism evidence="2">
    <name type="scientific">uncultured Caudovirales phage</name>
    <dbReference type="NCBI Taxonomy" id="2100421"/>
    <lineage>
        <taxon>Viruses</taxon>
        <taxon>Duplodnaviria</taxon>
        <taxon>Heunggongvirae</taxon>
        <taxon>Uroviricota</taxon>
        <taxon>Caudoviricetes</taxon>
        <taxon>Peduoviridae</taxon>
        <taxon>Maltschvirus</taxon>
        <taxon>Maltschvirus maltsch</taxon>
    </lineage>
</organism>
<name>A0A6J7WNZ3_9CAUD</name>
<accession>A0A6J7WNZ3</accession>
<protein>
    <submittedName>
        <fullName evidence="2">Helix-turn-helix domain containing protein</fullName>
    </submittedName>
</protein>
<sequence length="64" mass="7293">MTQKEQIKKHLQKGKSLTAIQALNLFNCFRLAARIADLRNEGMKIYTENHTLKSGKVIAKYSLS</sequence>
<feature type="domain" description="Winged helix-turn-helix" evidence="1">
    <location>
        <begin position="2"/>
        <end position="63"/>
    </location>
</feature>
<evidence type="ECO:0000259" key="1">
    <source>
        <dbReference type="Pfam" id="PF14090"/>
    </source>
</evidence>
<dbReference type="InterPro" id="IPR055245">
    <property type="entry name" value="HTH_proteobacteria"/>
</dbReference>